<dbReference type="EMBL" id="JABELV010000018">
    <property type="protein sequence ID" value="KAG7566906.1"/>
    <property type="molecule type" value="Genomic_DNA"/>
</dbReference>
<keyword evidence="2" id="KW-1185">Reference proteome</keyword>
<accession>A0A8K0NUZ3</accession>
<evidence type="ECO:0000313" key="2">
    <source>
        <dbReference type="Proteomes" id="UP000812966"/>
    </source>
</evidence>
<gene>
    <name evidence="1" type="ORF">FFLO_01285</name>
</gene>
<dbReference type="CDD" id="cd18809">
    <property type="entry name" value="SF1_C_RecD"/>
    <property type="match status" value="1"/>
</dbReference>
<dbReference type="PANTHER" id="PTHR23274">
    <property type="entry name" value="DNA HELICASE-RELATED"/>
    <property type="match status" value="1"/>
</dbReference>
<comment type="caution">
    <text evidence="1">The sequence shown here is derived from an EMBL/GenBank/DDBJ whole genome shotgun (WGS) entry which is preliminary data.</text>
</comment>
<dbReference type="SUPFAM" id="SSF52540">
    <property type="entry name" value="P-loop containing nucleoside triphosphate hydrolases"/>
    <property type="match status" value="1"/>
</dbReference>
<name>A0A8K0NUZ3_9TREE</name>
<dbReference type="FunFam" id="3.40.50.300:FF:002884">
    <property type="entry name" value="ATP-dependent DNA helicase"/>
    <property type="match status" value="1"/>
</dbReference>
<dbReference type="GO" id="GO:0006260">
    <property type="term" value="P:DNA replication"/>
    <property type="evidence" value="ECO:0007669"/>
    <property type="project" value="TreeGrafter"/>
</dbReference>
<evidence type="ECO:0000313" key="1">
    <source>
        <dbReference type="EMBL" id="KAG7566906.1"/>
    </source>
</evidence>
<dbReference type="Proteomes" id="UP000812966">
    <property type="component" value="Unassembled WGS sequence"/>
</dbReference>
<dbReference type="AlphaFoldDB" id="A0A8K0NUZ3"/>
<proteinExistence type="predicted"/>
<dbReference type="PANTHER" id="PTHR23274:SF51">
    <property type="entry name" value="OS03G0423850 PROTEIN"/>
    <property type="match status" value="1"/>
</dbReference>
<evidence type="ECO:0008006" key="3">
    <source>
        <dbReference type="Google" id="ProtNLM"/>
    </source>
</evidence>
<dbReference type="Gene3D" id="3.40.50.300">
    <property type="entry name" value="P-loop containing nucleotide triphosphate hydrolases"/>
    <property type="match status" value="1"/>
</dbReference>
<dbReference type="GO" id="GO:0005657">
    <property type="term" value="C:replication fork"/>
    <property type="evidence" value="ECO:0007669"/>
    <property type="project" value="TreeGrafter"/>
</dbReference>
<reference evidence="1" key="1">
    <citation type="submission" date="2020-04" db="EMBL/GenBank/DDBJ databases">
        <title>Analysis of mating type loci in Filobasidium floriforme.</title>
        <authorList>
            <person name="Nowrousian M."/>
        </authorList>
    </citation>
    <scope>NUCLEOTIDE SEQUENCE</scope>
    <source>
        <strain evidence="1">CBS 6242</strain>
    </source>
</reference>
<organism evidence="1 2">
    <name type="scientific">Filobasidium floriforme</name>
    <dbReference type="NCBI Taxonomy" id="5210"/>
    <lineage>
        <taxon>Eukaryota</taxon>
        <taxon>Fungi</taxon>
        <taxon>Dikarya</taxon>
        <taxon>Basidiomycota</taxon>
        <taxon>Agaricomycotina</taxon>
        <taxon>Tremellomycetes</taxon>
        <taxon>Filobasidiales</taxon>
        <taxon>Filobasidiaceae</taxon>
        <taxon>Filobasidium</taxon>
    </lineage>
</organism>
<protein>
    <recommendedName>
        <fullName evidence="3">ATP-dependent DNA helicase</fullName>
    </recommendedName>
</protein>
<dbReference type="InterPro" id="IPR027417">
    <property type="entry name" value="P-loop_NTPase"/>
</dbReference>
<sequence>MGDHRGKTVLIPRIALDTVTKTLPVKLQRLQFPVRLAFASTINKAQGQSLDNVGIDLSSPVFGHGQLYVAFSRATHPGRLTVLLEDSRYGLERKVKNVVYSRMVELY</sequence>